<dbReference type="Proteomes" id="UP000011885">
    <property type="component" value="Unassembled WGS sequence"/>
</dbReference>
<dbReference type="Gene3D" id="1.25.40.10">
    <property type="entry name" value="Tetratricopeptide repeat domain"/>
    <property type="match status" value="1"/>
</dbReference>
<reference evidence="4 5" key="1">
    <citation type="journal article" date="2013" name="Mar. Genomics">
        <title>Expression of sulfatases in Rhodopirellula baltica and the diversity of sulfatases in the genus Rhodopirellula.</title>
        <authorList>
            <person name="Wegner C.E."/>
            <person name="Richter-Heitmann T."/>
            <person name="Klindworth A."/>
            <person name="Klockow C."/>
            <person name="Richter M."/>
            <person name="Achstetter T."/>
            <person name="Glockner F.O."/>
            <person name="Harder J."/>
        </authorList>
    </citation>
    <scope>NUCLEOTIDE SEQUENCE [LARGE SCALE GENOMIC DNA]</scope>
    <source>
        <strain evidence="4 5">SM41</strain>
    </source>
</reference>
<accession>M5U7V9</accession>
<dbReference type="Pfam" id="PF14559">
    <property type="entry name" value="TPR_19"/>
    <property type="match status" value="1"/>
</dbReference>
<dbReference type="AlphaFoldDB" id="M5U7V9"/>
<dbReference type="PANTHER" id="PTHR16026">
    <property type="entry name" value="CARTILAGE ACIDIC PROTEIN 1"/>
    <property type="match status" value="1"/>
</dbReference>
<dbReference type="InterPro" id="IPR019734">
    <property type="entry name" value="TPR_rpt"/>
</dbReference>
<dbReference type="InterPro" id="IPR013517">
    <property type="entry name" value="FG-GAP"/>
</dbReference>
<keyword evidence="1" id="KW-0732">Signal</keyword>
<dbReference type="Pfam" id="PF07593">
    <property type="entry name" value="UnbV_ASPIC"/>
    <property type="match status" value="1"/>
</dbReference>
<feature type="repeat" description="TPR" evidence="2">
    <location>
        <begin position="271"/>
        <end position="304"/>
    </location>
</feature>
<evidence type="ECO:0000313" key="4">
    <source>
        <dbReference type="EMBL" id="EMI57530.1"/>
    </source>
</evidence>
<protein>
    <submittedName>
        <fullName evidence="4">ASPIC/UnbV domain-containing protein</fullName>
    </submittedName>
</protein>
<evidence type="ECO:0000313" key="5">
    <source>
        <dbReference type="Proteomes" id="UP000011885"/>
    </source>
</evidence>
<proteinExistence type="predicted"/>
<evidence type="ECO:0000256" key="1">
    <source>
        <dbReference type="ARBA" id="ARBA00022729"/>
    </source>
</evidence>
<dbReference type="PANTHER" id="PTHR16026:SF0">
    <property type="entry name" value="CARTILAGE ACIDIC PROTEIN 1"/>
    <property type="match status" value="1"/>
</dbReference>
<keyword evidence="5" id="KW-1185">Reference proteome</keyword>
<evidence type="ECO:0000256" key="2">
    <source>
        <dbReference type="PROSITE-ProRule" id="PRU00339"/>
    </source>
</evidence>
<dbReference type="Gene3D" id="2.130.10.130">
    <property type="entry name" value="Integrin alpha, N-terminal"/>
    <property type="match status" value="2"/>
</dbReference>
<dbReference type="InterPro" id="IPR011990">
    <property type="entry name" value="TPR-like_helical_dom_sf"/>
</dbReference>
<evidence type="ECO:0000259" key="3">
    <source>
        <dbReference type="Pfam" id="PF07593"/>
    </source>
</evidence>
<dbReference type="SUPFAM" id="SSF48452">
    <property type="entry name" value="TPR-like"/>
    <property type="match status" value="1"/>
</dbReference>
<dbReference type="InterPro" id="IPR011519">
    <property type="entry name" value="UnbV_ASPIC"/>
</dbReference>
<comment type="caution">
    <text evidence="4">The sequence shown here is derived from an EMBL/GenBank/DDBJ whole genome shotgun (WGS) entry which is preliminary data.</text>
</comment>
<gene>
    <name evidence="4" type="ORF">RSSM_01025</name>
</gene>
<dbReference type="PATRIC" id="fig|1263870.3.peg.1114"/>
<dbReference type="InterPro" id="IPR027039">
    <property type="entry name" value="Crtac1"/>
</dbReference>
<dbReference type="InterPro" id="IPR028994">
    <property type="entry name" value="Integrin_alpha_N"/>
</dbReference>
<dbReference type="Pfam" id="PF13517">
    <property type="entry name" value="FG-GAP_3"/>
    <property type="match status" value="1"/>
</dbReference>
<dbReference type="RefSeq" id="WP_008675075.1">
    <property type="nucleotide sequence ID" value="NZ_ANOH01000086.1"/>
</dbReference>
<dbReference type="EMBL" id="ANOH01000086">
    <property type="protein sequence ID" value="EMI57530.1"/>
    <property type="molecule type" value="Genomic_DNA"/>
</dbReference>
<dbReference type="PROSITE" id="PS50005">
    <property type="entry name" value="TPR"/>
    <property type="match status" value="1"/>
</dbReference>
<feature type="domain" description="ASPIC/UnbV" evidence="3">
    <location>
        <begin position="903"/>
        <end position="969"/>
    </location>
</feature>
<name>M5U7V9_9BACT</name>
<dbReference type="SUPFAM" id="SSF69318">
    <property type="entry name" value="Integrin alpha N-terminal domain"/>
    <property type="match status" value="1"/>
</dbReference>
<sequence length="982" mass="108554">MADVPVQEKPLQETPVQKIPEQPVVVWRSPAEQRSVAIVNAEKLMAEGDFAKASESLQNWLVIEPDDHEVLFRLANVHAAGGNLERAIELLGDIPRDHPEAGLPALGQSADWCVRLQRYDEAEQRYRELIKRVPNAVPPRRQLAYLLNRQGRRHEAAEQIVELCRRGDVHQDELHALVILTDAMYDDPSRADELEPGTLPYWPIGRSGEARRQFALQRYDDVIETLHEAVDSGEIVPAASALYGRAVAEAQDDARFQWWLARIDPATREFADYWAAIGAYESRHRRYPEAVRALAEAVWRDPTDFISIGRLRQPLIALEHVEIADRWNSRWSALQDAMKFNNQIAESDEPNVDAIAGLAESLARLDRPLEAVLWKILEAGYRDAPAEEVARLNAERRRLVSRELGATGRDRPQNGERLCGLELDDFPMPSINSEAVDDLDIQVDSQAEGRVMDVRFVNVAERTGLDHTYEVADTPVIQQFSIHQTLGGGVAVIDFDLDGAVDLAFAQGGADPPAEQSDRSNLFIRNVDQSWVDVTGETGTRETQYSLGMTSGDWNQDGFPDLVVSNIGADTLFINNGDGSFERNELSNPANFARVPSSIAMADLSGDDLPDLFQCVYVDDPEINRKPPLDGSGRVVAAVSPGEYHVGADTVIVNDGEGGFCSEPFRRDNREQGYALGVVIADLDGVAGNEVFVGNDLTPNQLWTRDHAGQVWRDVATMKGCAFDGSGVATGSMGIAIGDFDSNGATDIHISNYENQSSSLFLSDQDAYQDRSVAFGLAGPTRRMVGFGSQAIDFDNDADLDLVVANGHLDDSTEIRVPFLQPTQLLANSGAGFSLVEMSRDAEYWQASYLGRGLARLDFDRDGRNDFVVTHTGQPSALLVNETPTKNHWLQVQLVGTESERDAIGSRVTVKWGNREAVQCVASGDGYLSRNENVVSFGLGTAIGPLQVLIRWPDGRQQVHHDVNVDQRVLVVENESEYFKLW</sequence>
<organism evidence="4 5">
    <name type="scientific">Rhodopirellula sallentina SM41</name>
    <dbReference type="NCBI Taxonomy" id="1263870"/>
    <lineage>
        <taxon>Bacteria</taxon>
        <taxon>Pseudomonadati</taxon>
        <taxon>Planctomycetota</taxon>
        <taxon>Planctomycetia</taxon>
        <taxon>Pirellulales</taxon>
        <taxon>Pirellulaceae</taxon>
        <taxon>Rhodopirellula</taxon>
    </lineage>
</organism>
<keyword evidence="2" id="KW-0802">TPR repeat</keyword>